<accession>A0A936K7J4</accession>
<reference evidence="2 3" key="1">
    <citation type="submission" date="2020-10" db="EMBL/GenBank/DDBJ databases">
        <title>Connecting structure to function with the recovery of over 1000 high-quality activated sludge metagenome-assembled genomes encoding full-length rRNA genes using long-read sequencing.</title>
        <authorList>
            <person name="Singleton C.M."/>
            <person name="Petriglieri F."/>
            <person name="Kristensen J.M."/>
            <person name="Kirkegaard R.H."/>
            <person name="Michaelsen T.Y."/>
            <person name="Andersen M.H."/>
            <person name="Karst S.M."/>
            <person name="Dueholm M.S."/>
            <person name="Nielsen P.H."/>
            <person name="Albertsen M."/>
        </authorList>
    </citation>
    <scope>NUCLEOTIDE SEQUENCE [LARGE SCALE GENOMIC DNA]</scope>
    <source>
        <strain evidence="2">OdNE_18-Q3-R46-58_MAXAC.008</strain>
    </source>
</reference>
<dbReference type="InterPro" id="IPR014922">
    <property type="entry name" value="YdhG-like"/>
</dbReference>
<sequence>MAENKTKATEASVAAHLAAIADEARRQDCEILAQLMARATKEPPRMWGASIVGFGSYHYRYESGHEGDSCLVGFAARKGDISVYLMGSFPEREALLARLGRHKLGKACLYLRRLADVDLGVLEELVARSAASVKDQWGLNRG</sequence>
<dbReference type="Proteomes" id="UP000709959">
    <property type="component" value="Unassembled WGS sequence"/>
</dbReference>
<evidence type="ECO:0000313" key="2">
    <source>
        <dbReference type="EMBL" id="MBK8572467.1"/>
    </source>
</evidence>
<evidence type="ECO:0000259" key="1">
    <source>
        <dbReference type="Pfam" id="PF08818"/>
    </source>
</evidence>
<dbReference type="EMBL" id="JADKCH010000005">
    <property type="protein sequence ID" value="MBK8572467.1"/>
    <property type="molecule type" value="Genomic_DNA"/>
</dbReference>
<dbReference type="Pfam" id="PF08818">
    <property type="entry name" value="DUF1801"/>
    <property type="match status" value="1"/>
</dbReference>
<dbReference type="SUPFAM" id="SSF159888">
    <property type="entry name" value="YdhG-like"/>
    <property type="match status" value="1"/>
</dbReference>
<name>A0A936K7J4_9BACT</name>
<evidence type="ECO:0000313" key="3">
    <source>
        <dbReference type="Proteomes" id="UP000709959"/>
    </source>
</evidence>
<organism evidence="2 3">
    <name type="scientific">Candidatus Geothrix odensensis</name>
    <dbReference type="NCBI Taxonomy" id="2954440"/>
    <lineage>
        <taxon>Bacteria</taxon>
        <taxon>Pseudomonadati</taxon>
        <taxon>Acidobacteriota</taxon>
        <taxon>Holophagae</taxon>
        <taxon>Holophagales</taxon>
        <taxon>Holophagaceae</taxon>
        <taxon>Geothrix</taxon>
    </lineage>
</organism>
<comment type="caution">
    <text evidence="2">The sequence shown here is derived from an EMBL/GenBank/DDBJ whole genome shotgun (WGS) entry which is preliminary data.</text>
</comment>
<dbReference type="AlphaFoldDB" id="A0A936K7J4"/>
<feature type="domain" description="YdhG-like" evidence="1">
    <location>
        <begin position="25"/>
        <end position="128"/>
    </location>
</feature>
<gene>
    <name evidence="2" type="ORF">IPN91_07395</name>
</gene>
<proteinExistence type="predicted"/>
<protein>
    <submittedName>
        <fullName evidence="2">DUF1801 domain-containing protein</fullName>
    </submittedName>
</protein>